<feature type="region of interest" description="Disordered" evidence="1">
    <location>
        <begin position="128"/>
        <end position="164"/>
    </location>
</feature>
<evidence type="ECO:0000313" key="4">
    <source>
        <dbReference type="Proteomes" id="UP000703661"/>
    </source>
</evidence>
<dbReference type="GO" id="GO:0007031">
    <property type="term" value="P:peroxisome organization"/>
    <property type="evidence" value="ECO:0007669"/>
    <property type="project" value="UniProtKB-ARBA"/>
</dbReference>
<dbReference type="GO" id="GO:0005778">
    <property type="term" value="C:peroxisomal membrane"/>
    <property type="evidence" value="ECO:0007669"/>
    <property type="project" value="UniProtKB-ARBA"/>
</dbReference>
<accession>A0A9P6T0D1</accession>
<feature type="region of interest" description="Disordered" evidence="1">
    <location>
        <begin position="1"/>
        <end position="76"/>
    </location>
</feature>
<dbReference type="Proteomes" id="UP000703661">
    <property type="component" value="Unassembled WGS sequence"/>
</dbReference>
<dbReference type="Pfam" id="PF06398">
    <property type="entry name" value="Pex24p"/>
    <property type="match status" value="1"/>
</dbReference>
<dbReference type="AlphaFoldDB" id="A0A9P6T0D1"/>
<dbReference type="OrthoDB" id="72441at2759"/>
<reference evidence="3" key="1">
    <citation type="journal article" date="2020" name="Fungal Divers.">
        <title>Resolving the Mortierellaceae phylogeny through synthesis of multi-gene phylogenetics and phylogenomics.</title>
        <authorList>
            <person name="Vandepol N."/>
            <person name="Liber J."/>
            <person name="Desiro A."/>
            <person name="Na H."/>
            <person name="Kennedy M."/>
            <person name="Barry K."/>
            <person name="Grigoriev I.V."/>
            <person name="Miller A.N."/>
            <person name="O'Donnell K."/>
            <person name="Stajich J.E."/>
            <person name="Bonito G."/>
        </authorList>
    </citation>
    <scope>NUCLEOTIDE SEQUENCE</scope>
    <source>
        <strain evidence="3">NRRL 2769</strain>
    </source>
</reference>
<feature type="compositionally biased region" description="Polar residues" evidence="1">
    <location>
        <begin position="128"/>
        <end position="141"/>
    </location>
</feature>
<comment type="caution">
    <text evidence="3">The sequence shown here is derived from an EMBL/GenBank/DDBJ whole genome shotgun (WGS) entry which is preliminary data.</text>
</comment>
<organism evidence="3 4">
    <name type="scientific">Entomortierella chlamydospora</name>
    <dbReference type="NCBI Taxonomy" id="101097"/>
    <lineage>
        <taxon>Eukaryota</taxon>
        <taxon>Fungi</taxon>
        <taxon>Fungi incertae sedis</taxon>
        <taxon>Mucoromycota</taxon>
        <taxon>Mortierellomycotina</taxon>
        <taxon>Mortierellomycetes</taxon>
        <taxon>Mortierellales</taxon>
        <taxon>Mortierellaceae</taxon>
        <taxon>Entomortierella</taxon>
    </lineage>
</organism>
<keyword evidence="4" id="KW-1185">Reference proteome</keyword>
<evidence type="ECO:0000256" key="1">
    <source>
        <dbReference type="SAM" id="MobiDB-lite"/>
    </source>
</evidence>
<feature type="compositionally biased region" description="Low complexity" evidence="1">
    <location>
        <begin position="55"/>
        <end position="74"/>
    </location>
</feature>
<protein>
    <recommendedName>
        <fullName evidence="2">Peroxin/Ferlin domain-containing protein</fullName>
    </recommendedName>
</protein>
<evidence type="ECO:0000313" key="3">
    <source>
        <dbReference type="EMBL" id="KAG0015900.1"/>
    </source>
</evidence>
<name>A0A9P6T0D1_9FUNG</name>
<sequence length="491" mass="55849">MSSKAETITLPYATPNATFASKTPDLEVALTNTELSAQTPPPKSRQHSTAQEDNSQGVSTDSSDSQQSDSAQKSNVLQDDVFTPMWQLSGPEALQEEERASEKIQQMLRPLSRLNTVRRNITQTINQEISSSYSQPISRNSYLPEPDINTPGPSHGQRDSVFSTESSVADSIVGSIRSQSKVKISTKARKKPIPLIEIEPPKLVDAQTAPGDRRYFQRPEDYKPEGDFVYEILYQHQRGAFIFGTPKFSSKSLLPIDPDEWTDDRFETSPMDITDFVVPDPTWEWVHKTWLVDMTGDVDEDGWEYAMTFHGSPWHGNYEALQSFARRRRWIRLRKRKGKTLGKPGPLPERTYPPSINSATWTKLDIAQHLDDPSPFPPVDPSEDSSDGNLQPHLLKPPKHPAPIDLFKIVKKARSDREKLAYTAQYVVRYPGHLDDLEKRLTEYLNLFDYETSRREFLSLLAAYSGVKKEAIKESANHLEFFSDRKRLNLK</sequence>
<proteinExistence type="predicted"/>
<gene>
    <name evidence="3" type="ORF">BGZ80_009555</name>
</gene>
<feature type="domain" description="Peroxin/Ferlin" evidence="2">
    <location>
        <begin position="302"/>
        <end position="337"/>
    </location>
</feature>
<dbReference type="InterPro" id="IPR006614">
    <property type="entry name" value="Peroxin/Ferlin"/>
</dbReference>
<evidence type="ECO:0000259" key="2">
    <source>
        <dbReference type="SMART" id="SM00694"/>
    </source>
</evidence>
<dbReference type="InterPro" id="IPR010482">
    <property type="entry name" value="TECPR1-like_DysF"/>
</dbReference>
<feature type="region of interest" description="Disordered" evidence="1">
    <location>
        <begin position="372"/>
        <end position="399"/>
    </location>
</feature>
<dbReference type="EMBL" id="JAAAID010000584">
    <property type="protein sequence ID" value="KAG0015900.1"/>
    <property type="molecule type" value="Genomic_DNA"/>
</dbReference>
<dbReference type="SMART" id="SM00694">
    <property type="entry name" value="DysFC"/>
    <property type="match status" value="1"/>
</dbReference>